<dbReference type="PANTHER" id="PTHR31672">
    <property type="entry name" value="BNACNNG10540D PROTEIN"/>
    <property type="match status" value="1"/>
</dbReference>
<gene>
    <name evidence="2" type="ordered locus">MTR_7g077990</name>
</gene>
<keyword evidence="4" id="KW-1185">Reference proteome</keyword>
<dbReference type="InterPro" id="IPR001810">
    <property type="entry name" value="F-box_dom"/>
</dbReference>
<dbReference type="PROSITE" id="PS50181">
    <property type="entry name" value="FBOX"/>
    <property type="match status" value="1"/>
</dbReference>
<evidence type="ECO:0000259" key="1">
    <source>
        <dbReference type="PROSITE" id="PS50181"/>
    </source>
</evidence>
<sequence>MDIQTAKKNRPPTVVVLPDDLIAEVLSYLPVKILLQFRCVNKYWKALIFDTVFIKLHLNRSASRDPKFTLVTYHADDMVDYVLDLGYSVVPYSIRRLIENPSFTHSVIDDDCYFLMENYHTIVGSCNGLICLSTFFGEDGYQFRLWNPATRTTKDFGYFLDCGSSSLAVASRYDPEHHCRSNVKILSLHDNVWRDIESFPVAPLHLDDTELHDRRVNCGVYLSSTLNWLAIHNHLHYNSKNITVEQFVIISLDLGTETYNKYQLPRDFDEVPPEAPTVGVLGGSLCFSYSYKEPDFVIWRMMKFGVEDSWTQFFKISYQDLQIDHDYYMATQLVPLLPYEDGHTLIIKRQYEHAAILYNWRDNKVERTKIIRDSTYDYVCWYSTMDYTESGQQNVEAEF</sequence>
<dbReference type="InterPro" id="IPR050796">
    <property type="entry name" value="SCF_F-box_component"/>
</dbReference>
<dbReference type="Gene3D" id="1.20.1280.50">
    <property type="match status" value="1"/>
</dbReference>
<dbReference type="SUPFAM" id="SSF81383">
    <property type="entry name" value="F-box domain"/>
    <property type="match status" value="1"/>
</dbReference>
<organism evidence="2 4">
    <name type="scientific">Medicago truncatula</name>
    <name type="common">Barrel medic</name>
    <name type="synonym">Medicago tribuloides</name>
    <dbReference type="NCBI Taxonomy" id="3880"/>
    <lineage>
        <taxon>Eukaryota</taxon>
        <taxon>Viridiplantae</taxon>
        <taxon>Streptophyta</taxon>
        <taxon>Embryophyta</taxon>
        <taxon>Tracheophyta</taxon>
        <taxon>Spermatophyta</taxon>
        <taxon>Magnoliopsida</taxon>
        <taxon>eudicotyledons</taxon>
        <taxon>Gunneridae</taxon>
        <taxon>Pentapetalae</taxon>
        <taxon>rosids</taxon>
        <taxon>fabids</taxon>
        <taxon>Fabales</taxon>
        <taxon>Fabaceae</taxon>
        <taxon>Papilionoideae</taxon>
        <taxon>50 kb inversion clade</taxon>
        <taxon>NPAAA clade</taxon>
        <taxon>Hologalegina</taxon>
        <taxon>IRL clade</taxon>
        <taxon>Trifolieae</taxon>
        <taxon>Medicago</taxon>
    </lineage>
</organism>
<dbReference type="SMART" id="SM00256">
    <property type="entry name" value="FBOX"/>
    <property type="match status" value="1"/>
</dbReference>
<dbReference type="PANTHER" id="PTHR31672:SF13">
    <property type="entry name" value="F-BOX PROTEIN CPR30-LIKE"/>
    <property type="match status" value="1"/>
</dbReference>
<accession>G7L5M8</accession>
<reference evidence="3" key="3">
    <citation type="submission" date="2015-04" db="UniProtKB">
        <authorList>
            <consortium name="EnsemblPlants"/>
        </authorList>
    </citation>
    <scope>IDENTIFICATION</scope>
    <source>
        <strain evidence="3">cv. Jemalong A17</strain>
    </source>
</reference>
<evidence type="ECO:0000313" key="2">
    <source>
        <dbReference type="EMBL" id="AES80208.1"/>
    </source>
</evidence>
<dbReference type="OMA" id="MENYHTI"/>
<proteinExistence type="predicted"/>
<dbReference type="CDD" id="cd22157">
    <property type="entry name" value="F-box_AtFBW1-like"/>
    <property type="match status" value="1"/>
</dbReference>
<reference evidence="2 4" key="1">
    <citation type="journal article" date="2011" name="Nature">
        <title>The Medicago genome provides insight into the evolution of rhizobial symbioses.</title>
        <authorList>
            <person name="Young N.D."/>
            <person name="Debelle F."/>
            <person name="Oldroyd G.E."/>
            <person name="Geurts R."/>
            <person name="Cannon S.B."/>
            <person name="Udvardi M.K."/>
            <person name="Benedito V.A."/>
            <person name="Mayer K.F."/>
            <person name="Gouzy J."/>
            <person name="Schoof H."/>
            <person name="Van de Peer Y."/>
            <person name="Proost S."/>
            <person name="Cook D.R."/>
            <person name="Meyers B.C."/>
            <person name="Spannagl M."/>
            <person name="Cheung F."/>
            <person name="De Mita S."/>
            <person name="Krishnakumar V."/>
            <person name="Gundlach H."/>
            <person name="Zhou S."/>
            <person name="Mudge J."/>
            <person name="Bharti A.K."/>
            <person name="Murray J.D."/>
            <person name="Naoumkina M.A."/>
            <person name="Rosen B."/>
            <person name="Silverstein K.A."/>
            <person name="Tang H."/>
            <person name="Rombauts S."/>
            <person name="Zhao P.X."/>
            <person name="Zhou P."/>
            <person name="Barbe V."/>
            <person name="Bardou P."/>
            <person name="Bechner M."/>
            <person name="Bellec A."/>
            <person name="Berger A."/>
            <person name="Berges H."/>
            <person name="Bidwell S."/>
            <person name="Bisseling T."/>
            <person name="Choisne N."/>
            <person name="Couloux A."/>
            <person name="Denny R."/>
            <person name="Deshpande S."/>
            <person name="Dai X."/>
            <person name="Doyle J.J."/>
            <person name="Dudez A.M."/>
            <person name="Farmer A.D."/>
            <person name="Fouteau S."/>
            <person name="Franken C."/>
            <person name="Gibelin C."/>
            <person name="Gish J."/>
            <person name="Goldstein S."/>
            <person name="Gonzalez A.J."/>
            <person name="Green P.J."/>
            <person name="Hallab A."/>
            <person name="Hartog M."/>
            <person name="Hua A."/>
            <person name="Humphray S.J."/>
            <person name="Jeong D.H."/>
            <person name="Jing Y."/>
            <person name="Jocker A."/>
            <person name="Kenton S.M."/>
            <person name="Kim D.J."/>
            <person name="Klee K."/>
            <person name="Lai H."/>
            <person name="Lang C."/>
            <person name="Lin S."/>
            <person name="Macmil S.L."/>
            <person name="Magdelenat G."/>
            <person name="Matthews L."/>
            <person name="McCorrison J."/>
            <person name="Monaghan E.L."/>
            <person name="Mun J.H."/>
            <person name="Najar F.Z."/>
            <person name="Nicholson C."/>
            <person name="Noirot C."/>
            <person name="O'Bleness M."/>
            <person name="Paule C.R."/>
            <person name="Poulain J."/>
            <person name="Prion F."/>
            <person name="Qin B."/>
            <person name="Qu C."/>
            <person name="Retzel E.F."/>
            <person name="Riddle C."/>
            <person name="Sallet E."/>
            <person name="Samain S."/>
            <person name="Samson N."/>
            <person name="Sanders I."/>
            <person name="Saurat O."/>
            <person name="Scarpelli C."/>
            <person name="Schiex T."/>
            <person name="Segurens B."/>
            <person name="Severin A.J."/>
            <person name="Sherrier D.J."/>
            <person name="Shi R."/>
            <person name="Sims S."/>
            <person name="Singer S.R."/>
            <person name="Sinharoy S."/>
            <person name="Sterck L."/>
            <person name="Viollet A."/>
            <person name="Wang B.B."/>
            <person name="Wang K."/>
            <person name="Wang M."/>
            <person name="Wang X."/>
            <person name="Warfsmann J."/>
            <person name="Weissenbach J."/>
            <person name="White D.D."/>
            <person name="White J.D."/>
            <person name="Wiley G.B."/>
            <person name="Wincker P."/>
            <person name="Xing Y."/>
            <person name="Yang L."/>
            <person name="Yao Z."/>
            <person name="Ying F."/>
            <person name="Zhai J."/>
            <person name="Zhou L."/>
            <person name="Zuber A."/>
            <person name="Denarie J."/>
            <person name="Dixon R.A."/>
            <person name="May G.D."/>
            <person name="Schwartz D.C."/>
            <person name="Rogers J."/>
            <person name="Quetier F."/>
            <person name="Town C.D."/>
            <person name="Roe B.A."/>
        </authorList>
    </citation>
    <scope>NUCLEOTIDE SEQUENCE [LARGE SCALE GENOMIC DNA]</scope>
    <source>
        <strain evidence="2">A17</strain>
        <strain evidence="3 4">cv. Jemalong A17</strain>
    </source>
</reference>
<evidence type="ECO:0000313" key="3">
    <source>
        <dbReference type="EnsemblPlants" id="AES80208"/>
    </source>
</evidence>
<dbReference type="STRING" id="3880.G7L5M8"/>
<dbReference type="EnsemblPlants" id="AES80208">
    <property type="protein sequence ID" value="AES80208"/>
    <property type="gene ID" value="MTR_7g077990"/>
</dbReference>
<dbReference type="EMBL" id="CM001223">
    <property type="protein sequence ID" value="AES80208.1"/>
    <property type="molecule type" value="Genomic_DNA"/>
</dbReference>
<dbReference type="AlphaFoldDB" id="G7L5M8"/>
<evidence type="ECO:0000313" key="4">
    <source>
        <dbReference type="Proteomes" id="UP000002051"/>
    </source>
</evidence>
<name>G7L5M8_MEDTR</name>
<dbReference type="Pfam" id="PF00646">
    <property type="entry name" value="F-box"/>
    <property type="match status" value="1"/>
</dbReference>
<feature type="domain" description="F-box" evidence="1">
    <location>
        <begin position="11"/>
        <end position="56"/>
    </location>
</feature>
<dbReference type="Proteomes" id="UP000002051">
    <property type="component" value="Unassembled WGS sequence"/>
</dbReference>
<dbReference type="PaxDb" id="3880-AES80208"/>
<protein>
    <submittedName>
        <fullName evidence="2">F-box and associated interaction domain protein</fullName>
    </submittedName>
</protein>
<reference evidence="2 4" key="2">
    <citation type="journal article" date="2014" name="BMC Genomics">
        <title>An improved genome release (version Mt4.0) for the model legume Medicago truncatula.</title>
        <authorList>
            <person name="Tang H."/>
            <person name="Krishnakumar V."/>
            <person name="Bidwell S."/>
            <person name="Rosen B."/>
            <person name="Chan A."/>
            <person name="Zhou S."/>
            <person name="Gentzbittel L."/>
            <person name="Childs K.L."/>
            <person name="Yandell M."/>
            <person name="Gundlach H."/>
            <person name="Mayer K.F."/>
            <person name="Schwartz D.C."/>
            <person name="Town C.D."/>
        </authorList>
    </citation>
    <scope>GENOME REANNOTATION</scope>
    <source>
        <strain evidence="3 4">cv. Jemalong A17</strain>
    </source>
</reference>
<dbReference type="InterPro" id="IPR036047">
    <property type="entry name" value="F-box-like_dom_sf"/>
</dbReference>
<dbReference type="HOGENOM" id="CLU_027176_0_1_1"/>